<dbReference type="Proteomes" id="UP001432059">
    <property type="component" value="Chromosome"/>
</dbReference>
<reference evidence="1" key="1">
    <citation type="submission" date="2023-10" db="EMBL/GenBank/DDBJ databases">
        <title>Characterization and whole genome sequencing of a novel strain of Bergeyella porcorum QD2021 isolated from pig.</title>
        <authorList>
            <person name="Liu G."/>
            <person name="Chen C."/>
            <person name="Han X."/>
        </authorList>
    </citation>
    <scope>NUCLEOTIDE SEQUENCE</scope>
    <source>
        <strain evidence="1">QD2021</strain>
    </source>
</reference>
<proteinExistence type="predicted"/>
<sequence length="101" mass="11286">MRKKILFISSWYPSKVDPTNGNFVQRHAEVVALKNDVEVLHAVGCTTQKEPYIMEKTEVNGITTTIVYYKATALPALNFISDGGAYQKGWRGIKPSRLGAR</sequence>
<name>A0AAU0F178_9FLAO</name>
<dbReference type="EMBL" id="CP136426">
    <property type="protein sequence ID" value="WOC51825.1"/>
    <property type="molecule type" value="Genomic_DNA"/>
</dbReference>
<gene>
    <name evidence="1" type="ORF">BPO_1178</name>
</gene>
<evidence type="ECO:0000313" key="1">
    <source>
        <dbReference type="EMBL" id="WOC51825.1"/>
    </source>
</evidence>
<protein>
    <submittedName>
        <fullName evidence="1">Uncharacterized protein</fullName>
    </submittedName>
</protein>
<keyword evidence="2" id="KW-1185">Reference proteome</keyword>
<organism evidence="1 2">
    <name type="scientific">Bergeyella porcorum</name>
    <dbReference type="NCBI Taxonomy" id="1735111"/>
    <lineage>
        <taxon>Bacteria</taxon>
        <taxon>Pseudomonadati</taxon>
        <taxon>Bacteroidota</taxon>
        <taxon>Flavobacteriia</taxon>
        <taxon>Flavobacteriales</taxon>
        <taxon>Weeksellaceae</taxon>
        <taxon>Bergeyella</taxon>
    </lineage>
</organism>
<dbReference type="AlphaFoldDB" id="A0AAU0F178"/>
<evidence type="ECO:0000313" key="2">
    <source>
        <dbReference type="Proteomes" id="UP001432059"/>
    </source>
</evidence>
<dbReference type="KEGG" id="bpor:BPO_1178"/>
<accession>A0AAU0F178</accession>
<dbReference type="RefSeq" id="WP_327983522.1">
    <property type="nucleotide sequence ID" value="NZ_CP136426.1"/>
</dbReference>